<dbReference type="AlphaFoldDB" id="A0A645HKT2"/>
<accession>A0A645HKT2</accession>
<protein>
    <submittedName>
        <fullName evidence="1">Uncharacterized protein</fullName>
    </submittedName>
</protein>
<dbReference type="EMBL" id="VSSQ01094900">
    <property type="protein sequence ID" value="MPN39216.1"/>
    <property type="molecule type" value="Genomic_DNA"/>
</dbReference>
<name>A0A645HKT2_9ZZZZ</name>
<gene>
    <name evidence="1" type="ORF">SDC9_186744</name>
</gene>
<evidence type="ECO:0000313" key="1">
    <source>
        <dbReference type="EMBL" id="MPN39216.1"/>
    </source>
</evidence>
<organism evidence="1">
    <name type="scientific">bioreactor metagenome</name>
    <dbReference type="NCBI Taxonomy" id="1076179"/>
    <lineage>
        <taxon>unclassified sequences</taxon>
        <taxon>metagenomes</taxon>
        <taxon>ecological metagenomes</taxon>
    </lineage>
</organism>
<reference evidence="1" key="1">
    <citation type="submission" date="2019-08" db="EMBL/GenBank/DDBJ databases">
        <authorList>
            <person name="Kucharzyk K."/>
            <person name="Murdoch R.W."/>
            <person name="Higgins S."/>
            <person name="Loffler F."/>
        </authorList>
    </citation>
    <scope>NUCLEOTIDE SEQUENCE</scope>
</reference>
<sequence length="67" mass="8121">MREFNKDEIREIEKISQNFEGKLKMSTEDVECENSIQVILKVHLYIEHKLRELLKKNLKNPHVLNMR</sequence>
<comment type="caution">
    <text evidence="1">The sequence shown here is derived from an EMBL/GenBank/DDBJ whole genome shotgun (WGS) entry which is preliminary data.</text>
</comment>
<proteinExistence type="predicted"/>